<feature type="region of interest" description="Disordered" evidence="1">
    <location>
        <begin position="1"/>
        <end position="27"/>
    </location>
</feature>
<dbReference type="AlphaFoldDB" id="A0A9P9W8W1"/>
<dbReference type="EMBL" id="JAFIMR010000068">
    <property type="protein sequence ID" value="KAI1850809.1"/>
    <property type="molecule type" value="Genomic_DNA"/>
</dbReference>
<reference evidence="2" key="1">
    <citation type="submission" date="2021-03" db="EMBL/GenBank/DDBJ databases">
        <title>Revisited historic fungal species revealed as producer of novel bioactive compounds through whole genome sequencing and comparative genomics.</title>
        <authorList>
            <person name="Vignolle G.A."/>
            <person name="Hochenegger N."/>
            <person name="Mach R.L."/>
            <person name="Mach-Aigner A.R."/>
            <person name="Javad Rahimi M."/>
            <person name="Salim K.A."/>
            <person name="Chan C.M."/>
            <person name="Lim L.B.L."/>
            <person name="Cai F."/>
            <person name="Druzhinina I.S."/>
            <person name="U'Ren J.M."/>
            <person name="Derntl C."/>
        </authorList>
    </citation>
    <scope>NUCLEOTIDE SEQUENCE</scope>
    <source>
        <strain evidence="2">TUCIM 5799</strain>
    </source>
</reference>
<name>A0A9P9W8W1_9PEZI</name>
<organism evidence="2 3">
    <name type="scientific">Neoarthrinium moseri</name>
    <dbReference type="NCBI Taxonomy" id="1658444"/>
    <lineage>
        <taxon>Eukaryota</taxon>
        <taxon>Fungi</taxon>
        <taxon>Dikarya</taxon>
        <taxon>Ascomycota</taxon>
        <taxon>Pezizomycotina</taxon>
        <taxon>Sordariomycetes</taxon>
        <taxon>Xylariomycetidae</taxon>
        <taxon>Amphisphaeriales</taxon>
        <taxon>Apiosporaceae</taxon>
        <taxon>Neoarthrinium</taxon>
    </lineage>
</organism>
<proteinExistence type="predicted"/>
<accession>A0A9P9W8W1</accession>
<feature type="region of interest" description="Disordered" evidence="1">
    <location>
        <begin position="848"/>
        <end position="873"/>
    </location>
</feature>
<evidence type="ECO:0000256" key="1">
    <source>
        <dbReference type="SAM" id="MobiDB-lite"/>
    </source>
</evidence>
<dbReference type="Proteomes" id="UP000829685">
    <property type="component" value="Unassembled WGS sequence"/>
</dbReference>
<feature type="compositionally biased region" description="Low complexity" evidence="1">
    <location>
        <begin position="1"/>
        <end position="17"/>
    </location>
</feature>
<feature type="compositionally biased region" description="Basic and acidic residues" evidence="1">
    <location>
        <begin position="70"/>
        <end position="80"/>
    </location>
</feature>
<feature type="compositionally biased region" description="Acidic residues" evidence="1">
    <location>
        <begin position="970"/>
        <end position="993"/>
    </location>
</feature>
<evidence type="ECO:0000313" key="2">
    <source>
        <dbReference type="EMBL" id="KAI1850809.1"/>
    </source>
</evidence>
<comment type="caution">
    <text evidence="2">The sequence shown here is derived from an EMBL/GenBank/DDBJ whole genome shotgun (WGS) entry which is preliminary data.</text>
</comment>
<feature type="compositionally biased region" description="Low complexity" evidence="1">
    <location>
        <begin position="164"/>
        <end position="182"/>
    </location>
</feature>
<feature type="compositionally biased region" description="Polar residues" evidence="1">
    <location>
        <begin position="136"/>
        <end position="156"/>
    </location>
</feature>
<protein>
    <submittedName>
        <fullName evidence="2">Uncharacterized protein</fullName>
    </submittedName>
</protein>
<gene>
    <name evidence="2" type="ORF">JX265_013372</name>
</gene>
<feature type="compositionally biased region" description="Polar residues" evidence="1">
    <location>
        <begin position="88"/>
        <end position="100"/>
    </location>
</feature>
<evidence type="ECO:0000313" key="3">
    <source>
        <dbReference type="Proteomes" id="UP000829685"/>
    </source>
</evidence>
<feature type="region of interest" description="Disordered" evidence="1">
    <location>
        <begin position="70"/>
        <end position="110"/>
    </location>
</feature>
<feature type="compositionally biased region" description="Acidic residues" evidence="1">
    <location>
        <begin position="859"/>
        <end position="868"/>
    </location>
</feature>
<feature type="region of interest" description="Disordered" evidence="1">
    <location>
        <begin position="124"/>
        <end position="225"/>
    </location>
</feature>
<feature type="region of interest" description="Disordered" evidence="1">
    <location>
        <begin position="963"/>
        <end position="993"/>
    </location>
</feature>
<keyword evidence="3" id="KW-1185">Reference proteome</keyword>
<sequence>MPLSSPASDSKMASSPPGAISSRNTRRIPNVAQMMKLLTEFAALYPCHTFTRKDLANALRVVAAQIQEREREREQERMQEQEDPSLTPRASTQVFTTPNGKTKRGAAENSDYISSPFKRVCLTTPPRKVSGWTPINAPSNENARGGNSTSPSSSGDRTLRRPLPGGSSSSPSVQVQQRQQQPPVTPSPMRRHRHMVGRQIPTFSSTAAGSHRKAPPSRLDLSRPGAAPTQTINRATHYVAMPAFLRGPEPHIPTLQRMYDMNPRSGIRLLQKPIHHLQPEDMYPAARGAGLLRGRVDAAFANCGFQIRELPKTPAAAGLAGAFDRFTLGTPMTAQFSTQSKKMHLRAISMALHKAADACLGGGTGDPRDQPTRVIRRTDRILGALNHGRGTKIKETMFDLISALSRVPELAICLGKHLEPRDLLSLYCVSVAFNTQINTWLRHCMAVWTPFWAPDAAEVFEWKKGVHGVYAHLAMADPANRVSVSPVTDGPLQSTIFGGQLTPLPKRVPKIRWYLMVCLRDDVATDILAHLARQGFRCPPGTKKALLKMWMLMDQPTNALRETLLRDRAVFSDQDLLHCQLVLVKLAFRLSDPIYGPESVDLLELMLGQRSLYALWEMLFGHRYRDIVSLVQLKIRYDLGFGWHLGRDGARGLLEFAYEQPDAGPVLGVPAHEVGIGYLEHWGARGTIFASLKRPSELVADEAARRQLKFDEHLMGLVIWGHLDQRTGRNLAPSEDEIWMRDSAYKNRAIDTSTEFTPFHCRRARLDELTGDERKRLLLAQQLREAKVEMWDNHRYDEEDLDSEENFQQNESTKEALLSMAGIDKEDPDLRVDFDGNQLPPDVVPAFQPGPLTAGLQEATDDDGDYESDSSVQSENIKEAVDDCSKFARPWTPKTPDHYQHMPRTAMAEAMATARMHGQGDEQEDDLVDGDLLFSGSLVPEAREPQDMWEIFEEMIESVFANMFQTGSENDGEDSDDNDDYDDDDSDIGDGDI</sequence>